<keyword evidence="2" id="KW-1133">Transmembrane helix</keyword>
<dbReference type="PANTHER" id="PTHR43833:SF9">
    <property type="entry name" value="POTASSIUM CHANNEL PROTEIN YUGO-RELATED"/>
    <property type="match status" value="1"/>
</dbReference>
<dbReference type="Gene3D" id="3.40.50.720">
    <property type="entry name" value="NAD(P)-binding Rossmann-like Domain"/>
    <property type="match status" value="1"/>
</dbReference>
<protein>
    <submittedName>
        <fullName evidence="5">Potassium channel protein</fullName>
    </submittedName>
</protein>
<dbReference type="Pfam" id="PF02080">
    <property type="entry name" value="TrkA_C"/>
    <property type="match status" value="1"/>
</dbReference>
<dbReference type="Gene3D" id="1.10.287.70">
    <property type="match status" value="1"/>
</dbReference>
<dbReference type="InterPro" id="IPR050721">
    <property type="entry name" value="Trk_Ktr_HKT_K-transport"/>
</dbReference>
<dbReference type="EMBL" id="JACXWA010000069">
    <property type="protein sequence ID" value="MBD3870559.1"/>
    <property type="molecule type" value="Genomic_DNA"/>
</dbReference>
<evidence type="ECO:0000259" key="3">
    <source>
        <dbReference type="PROSITE" id="PS51201"/>
    </source>
</evidence>
<dbReference type="GO" id="GO:0005886">
    <property type="term" value="C:plasma membrane"/>
    <property type="evidence" value="ECO:0007669"/>
    <property type="project" value="UniProtKB-SubCell"/>
</dbReference>
<keyword evidence="2" id="KW-0812">Transmembrane</keyword>
<keyword evidence="5" id="KW-0407">Ion channel</keyword>
<dbReference type="Proteomes" id="UP000598633">
    <property type="component" value="Unassembled WGS sequence"/>
</dbReference>
<dbReference type="InterPro" id="IPR006037">
    <property type="entry name" value="RCK_C"/>
</dbReference>
<feature type="transmembrane region" description="Helical" evidence="2">
    <location>
        <begin position="12"/>
        <end position="30"/>
    </location>
</feature>
<sequence>MDVKRRRIVLRSIALGFLVILVGTIGYMVIEGQSALNAFYMTAITVTTVGFREAFDLSPPGQLFTIVLAFGGVGVILLIASEFARAMLDTDIRRMIGIRRDLTMIKKLSNHIVVLGYGRMGRAVVEVLRERGVSFAVVDLDSERVHDLEEEHQAVVRGDATQDGVLRAVGVARAGTLITCLADDAHNVYAILLAKQINPEITVIARAVEDGAEERLRLAGADRVLNPYRVGGTRLAITALKPTVTDFIDASLSGSSIELELAEVVVHPSSDLAGKTLAGAEVRQRFGIIVVALKRGEESTFNPGPHERIEAGDVLVALGPLQALESIEQATQ</sequence>
<dbReference type="InterPro" id="IPR003148">
    <property type="entry name" value="RCK_N"/>
</dbReference>
<organism evidence="5 6">
    <name type="scientific">Candidatus Sulfomarinibacter kjeldsenii</name>
    <dbReference type="NCBI Taxonomy" id="2885994"/>
    <lineage>
        <taxon>Bacteria</taxon>
        <taxon>Pseudomonadati</taxon>
        <taxon>Acidobacteriota</taxon>
        <taxon>Thermoanaerobaculia</taxon>
        <taxon>Thermoanaerobaculales</taxon>
        <taxon>Candidatus Sulfomarinibacteraceae</taxon>
        <taxon>Candidatus Sulfomarinibacter</taxon>
    </lineage>
</organism>
<keyword evidence="5" id="KW-0406">Ion transport</keyword>
<evidence type="ECO:0000256" key="1">
    <source>
        <dbReference type="ARBA" id="ARBA00004651"/>
    </source>
</evidence>
<evidence type="ECO:0000256" key="2">
    <source>
        <dbReference type="SAM" id="Phobius"/>
    </source>
</evidence>
<dbReference type="InterPro" id="IPR036291">
    <property type="entry name" value="NAD(P)-bd_dom_sf"/>
</dbReference>
<feature type="domain" description="RCK N-terminal" evidence="3">
    <location>
        <begin position="109"/>
        <end position="225"/>
    </location>
</feature>
<dbReference type="PANTHER" id="PTHR43833">
    <property type="entry name" value="POTASSIUM CHANNEL PROTEIN 2-RELATED-RELATED"/>
    <property type="match status" value="1"/>
</dbReference>
<feature type="domain" description="RCK C-terminal" evidence="4">
    <location>
        <begin position="249"/>
        <end position="332"/>
    </location>
</feature>
<dbReference type="GO" id="GO:0006813">
    <property type="term" value="P:potassium ion transport"/>
    <property type="evidence" value="ECO:0007669"/>
    <property type="project" value="InterPro"/>
</dbReference>
<dbReference type="Pfam" id="PF07885">
    <property type="entry name" value="Ion_trans_2"/>
    <property type="match status" value="1"/>
</dbReference>
<evidence type="ECO:0000313" key="6">
    <source>
        <dbReference type="Proteomes" id="UP000598633"/>
    </source>
</evidence>
<dbReference type="InterPro" id="IPR036721">
    <property type="entry name" value="RCK_C_sf"/>
</dbReference>
<dbReference type="InterPro" id="IPR013099">
    <property type="entry name" value="K_chnl_dom"/>
</dbReference>
<dbReference type="Pfam" id="PF02254">
    <property type="entry name" value="TrkA_N"/>
    <property type="match status" value="1"/>
</dbReference>
<accession>A0A8J7CGA1</accession>
<comment type="subcellular location">
    <subcellularLocation>
        <location evidence="1">Cell membrane</location>
        <topology evidence="1">Multi-pass membrane protein</topology>
    </subcellularLocation>
</comment>
<feature type="transmembrane region" description="Helical" evidence="2">
    <location>
        <begin position="63"/>
        <end position="84"/>
    </location>
</feature>
<evidence type="ECO:0000259" key="4">
    <source>
        <dbReference type="PROSITE" id="PS51202"/>
    </source>
</evidence>
<dbReference type="PROSITE" id="PS51202">
    <property type="entry name" value="RCK_C"/>
    <property type="match status" value="1"/>
</dbReference>
<keyword evidence="2" id="KW-0472">Membrane</keyword>
<dbReference type="SUPFAM" id="SSF51735">
    <property type="entry name" value="NAD(P)-binding Rossmann-fold domains"/>
    <property type="match status" value="1"/>
</dbReference>
<dbReference type="AlphaFoldDB" id="A0A8J7CGA1"/>
<dbReference type="PROSITE" id="PS51201">
    <property type="entry name" value="RCK_N"/>
    <property type="match status" value="1"/>
</dbReference>
<dbReference type="Gene3D" id="3.30.70.1450">
    <property type="entry name" value="Regulator of K+ conductance, C-terminal domain"/>
    <property type="match status" value="1"/>
</dbReference>
<name>A0A8J7CGA1_9BACT</name>
<gene>
    <name evidence="5" type="ORF">IFJ97_04295</name>
</gene>
<comment type="caution">
    <text evidence="5">The sequence shown here is derived from an EMBL/GenBank/DDBJ whole genome shotgun (WGS) entry which is preliminary data.</text>
</comment>
<proteinExistence type="predicted"/>
<keyword evidence="5" id="KW-0813">Transport</keyword>
<dbReference type="SUPFAM" id="SSF81324">
    <property type="entry name" value="Voltage-gated potassium channels"/>
    <property type="match status" value="1"/>
</dbReference>
<reference evidence="5 6" key="1">
    <citation type="submission" date="2020-08" db="EMBL/GenBank/DDBJ databases">
        <title>Acidobacteriota in marine sediments use diverse sulfur dissimilation pathways.</title>
        <authorList>
            <person name="Wasmund K."/>
        </authorList>
    </citation>
    <scope>NUCLEOTIDE SEQUENCE [LARGE SCALE GENOMIC DNA]</scope>
    <source>
        <strain evidence="5">MAG AM3-A</strain>
    </source>
</reference>
<dbReference type="GO" id="GO:0008324">
    <property type="term" value="F:monoatomic cation transmembrane transporter activity"/>
    <property type="evidence" value="ECO:0007669"/>
    <property type="project" value="InterPro"/>
</dbReference>
<evidence type="ECO:0000313" key="5">
    <source>
        <dbReference type="EMBL" id="MBD3870559.1"/>
    </source>
</evidence>
<dbReference type="SUPFAM" id="SSF116726">
    <property type="entry name" value="TrkA C-terminal domain-like"/>
    <property type="match status" value="1"/>
</dbReference>